<sequence>MFWLKTAKSGGLRATAAIASIAAAAGIPSGPAAVAAFTRR</sequence>
<evidence type="ECO:0000313" key="1">
    <source>
        <dbReference type="EMBL" id="SMC90847.1"/>
    </source>
</evidence>
<dbReference type="RefSeq" id="WP_276326696.1">
    <property type="nucleotide sequence ID" value="NZ_FWYC01000006.1"/>
</dbReference>
<protein>
    <submittedName>
        <fullName evidence="1">Muconate cycloisomerase</fullName>
    </submittedName>
</protein>
<dbReference type="STRING" id="40571.SAMN05660733_02597"/>
<keyword evidence="2" id="KW-1185">Reference proteome</keyword>
<proteinExistence type="predicted"/>
<accession>A0A1W2CZZ8</accession>
<evidence type="ECO:0000313" key="2">
    <source>
        <dbReference type="Proteomes" id="UP000192840"/>
    </source>
</evidence>
<keyword evidence="1" id="KW-0413">Isomerase</keyword>
<dbReference type="AlphaFoldDB" id="A0A1W2CZZ8"/>
<dbReference type="Proteomes" id="UP000192840">
    <property type="component" value="Unassembled WGS sequence"/>
</dbReference>
<dbReference type="GO" id="GO:0016853">
    <property type="term" value="F:isomerase activity"/>
    <property type="evidence" value="ECO:0007669"/>
    <property type="project" value="UniProtKB-KW"/>
</dbReference>
<dbReference type="EMBL" id="FWYC01000006">
    <property type="protein sequence ID" value="SMC90847.1"/>
    <property type="molecule type" value="Genomic_DNA"/>
</dbReference>
<gene>
    <name evidence="1" type="ORF">SAMN05660733_02597</name>
</gene>
<reference evidence="2" key="1">
    <citation type="submission" date="2017-04" db="EMBL/GenBank/DDBJ databases">
        <authorList>
            <person name="Varghese N."/>
            <person name="Submissions S."/>
        </authorList>
    </citation>
    <scope>NUCLEOTIDE SEQUENCE [LARGE SCALE GENOMIC DNA]</scope>
    <source>
        <strain evidence="2">DSM 44073</strain>
    </source>
</reference>
<name>A0A1W2CZZ8_9PSEU</name>
<organism evidence="1 2">
    <name type="scientific">Lentzea albidocapillata</name>
    <dbReference type="NCBI Taxonomy" id="40571"/>
    <lineage>
        <taxon>Bacteria</taxon>
        <taxon>Bacillati</taxon>
        <taxon>Actinomycetota</taxon>
        <taxon>Actinomycetes</taxon>
        <taxon>Pseudonocardiales</taxon>
        <taxon>Pseudonocardiaceae</taxon>
        <taxon>Lentzea</taxon>
    </lineage>
</organism>